<evidence type="ECO:0000313" key="2">
    <source>
        <dbReference type="Proteomes" id="UP001416858"/>
    </source>
</evidence>
<proteinExistence type="predicted"/>
<organism evidence="1 2">
    <name type="scientific">Novipirellula caenicola</name>
    <dbReference type="NCBI Taxonomy" id="1536901"/>
    <lineage>
        <taxon>Bacteria</taxon>
        <taxon>Pseudomonadati</taxon>
        <taxon>Planctomycetota</taxon>
        <taxon>Planctomycetia</taxon>
        <taxon>Pirellulales</taxon>
        <taxon>Pirellulaceae</taxon>
        <taxon>Novipirellula</taxon>
    </lineage>
</organism>
<reference evidence="1 2" key="1">
    <citation type="submission" date="2024-02" db="EMBL/GenBank/DDBJ databases">
        <title>Rhodopirellula caenicola NBRC 110016.</title>
        <authorList>
            <person name="Ichikawa N."/>
            <person name="Katano-Makiyama Y."/>
            <person name="Hidaka K."/>
        </authorList>
    </citation>
    <scope>NUCLEOTIDE SEQUENCE [LARGE SCALE GENOMIC DNA]</scope>
    <source>
        <strain evidence="1 2">NBRC 110016</strain>
    </source>
</reference>
<dbReference type="Proteomes" id="UP001416858">
    <property type="component" value="Unassembled WGS sequence"/>
</dbReference>
<protein>
    <submittedName>
        <fullName evidence="1">Uncharacterized protein</fullName>
    </submittedName>
</protein>
<dbReference type="EMBL" id="BAABRO010000045">
    <property type="protein sequence ID" value="GAA5511214.1"/>
    <property type="molecule type" value="Genomic_DNA"/>
</dbReference>
<keyword evidence="2" id="KW-1185">Reference proteome</keyword>
<comment type="caution">
    <text evidence="1">The sequence shown here is derived from an EMBL/GenBank/DDBJ whole genome shotgun (WGS) entry which is preliminary data.</text>
</comment>
<evidence type="ECO:0000313" key="1">
    <source>
        <dbReference type="EMBL" id="GAA5511214.1"/>
    </source>
</evidence>
<accession>A0ABP9W1F8</accession>
<name>A0ABP9W1F8_9BACT</name>
<gene>
    <name evidence="1" type="ORF">Rcae01_06730</name>
</gene>
<dbReference type="RefSeq" id="WP_345689707.1">
    <property type="nucleotide sequence ID" value="NZ_BAABRO010000045.1"/>
</dbReference>
<sequence length="143" mass="16076">MDELNSNTARLTECVPDDLFELWGKGPLRFANKDLLPVVELAGRQLFLQWGETKTAADAADCHFRRGRPWKMKRNSRSARPLLPFGSHDLILIDFPPLQTGLFGGIWSYNTAPVGYTKESLNDWAIALASVVDGFDAQQFLHD</sequence>